<sequence>MIKVAVAGGSGNVATELLRAPASSGLYDITVFTRKDATNDRPETGVSYRKVDYSSVAHLTEALRGYDVCLSFLVIMSDEAYQAQINLIDACAAAGVNRFAPSEWGINNNSGIRSYTNKDRTAAYLSTYNSQVPRLEYTLFQPSVWMDYFAHPHPLSPNLITWPFFIDFSSRRAIIFSDEASNAQPFVITAVSDVSRLLVRALQDPRPWPPVSGMRGATTSISELLRLAQEIRGGDWVIEKIEKEDIEKGVLKTEWVPQFSHPAVPEEIQEAFSKEFVVEFMRSIIKGAWMVGTEMNERYTDFQWTGLERYLREAWEGRE</sequence>
<dbReference type="OrthoDB" id="10000533at2759"/>
<protein>
    <submittedName>
        <fullName evidence="5">NAD(P)-binding protein</fullName>
    </submittedName>
</protein>
<gene>
    <name evidence="5" type="ORF">M011DRAFT_472584</name>
</gene>
<dbReference type="Gene3D" id="3.90.25.10">
    <property type="entry name" value="UDP-galactose 4-epimerase, domain 1"/>
    <property type="match status" value="1"/>
</dbReference>
<keyword evidence="2" id="KW-0521">NADP</keyword>
<keyword evidence="3" id="KW-0560">Oxidoreductase</keyword>
<reference evidence="5" key="1">
    <citation type="journal article" date="2020" name="Stud. Mycol.">
        <title>101 Dothideomycetes genomes: a test case for predicting lifestyles and emergence of pathogens.</title>
        <authorList>
            <person name="Haridas S."/>
            <person name="Albert R."/>
            <person name="Binder M."/>
            <person name="Bloem J."/>
            <person name="Labutti K."/>
            <person name="Salamov A."/>
            <person name="Andreopoulos B."/>
            <person name="Baker S."/>
            <person name="Barry K."/>
            <person name="Bills G."/>
            <person name="Bluhm B."/>
            <person name="Cannon C."/>
            <person name="Castanera R."/>
            <person name="Culley D."/>
            <person name="Daum C."/>
            <person name="Ezra D."/>
            <person name="Gonzalez J."/>
            <person name="Henrissat B."/>
            <person name="Kuo A."/>
            <person name="Liang C."/>
            <person name="Lipzen A."/>
            <person name="Lutzoni F."/>
            <person name="Magnuson J."/>
            <person name="Mondo S."/>
            <person name="Nolan M."/>
            <person name="Ohm R."/>
            <person name="Pangilinan J."/>
            <person name="Park H.-J."/>
            <person name="Ramirez L."/>
            <person name="Alfaro M."/>
            <person name="Sun H."/>
            <person name="Tritt A."/>
            <person name="Yoshinaga Y."/>
            <person name="Zwiers L.-H."/>
            <person name="Turgeon B."/>
            <person name="Goodwin S."/>
            <person name="Spatafora J."/>
            <person name="Crous P."/>
            <person name="Grigoriev I."/>
        </authorList>
    </citation>
    <scope>NUCLEOTIDE SEQUENCE</scope>
    <source>
        <strain evidence="5">CBS 119925</strain>
    </source>
</reference>
<accession>A0A6A6UY34</accession>
<keyword evidence="6" id="KW-1185">Reference proteome</keyword>
<name>A0A6A6UY34_9PLEO</name>
<evidence type="ECO:0000256" key="1">
    <source>
        <dbReference type="ARBA" id="ARBA00005725"/>
    </source>
</evidence>
<dbReference type="InterPro" id="IPR051609">
    <property type="entry name" value="NmrA/Isoflavone_reductase-like"/>
</dbReference>
<dbReference type="InterPro" id="IPR036291">
    <property type="entry name" value="NAD(P)-bd_dom_sf"/>
</dbReference>
<evidence type="ECO:0000313" key="5">
    <source>
        <dbReference type="EMBL" id="KAF2742001.1"/>
    </source>
</evidence>
<dbReference type="PANTHER" id="PTHR47706">
    <property type="entry name" value="NMRA-LIKE FAMILY PROTEIN"/>
    <property type="match status" value="1"/>
</dbReference>
<dbReference type="InterPro" id="IPR008030">
    <property type="entry name" value="NmrA-like"/>
</dbReference>
<dbReference type="Proteomes" id="UP000799440">
    <property type="component" value="Unassembled WGS sequence"/>
</dbReference>
<dbReference type="SUPFAM" id="SSF51735">
    <property type="entry name" value="NAD(P)-binding Rossmann-fold domains"/>
    <property type="match status" value="1"/>
</dbReference>
<evidence type="ECO:0000256" key="2">
    <source>
        <dbReference type="ARBA" id="ARBA00022857"/>
    </source>
</evidence>
<organism evidence="5 6">
    <name type="scientific">Sporormia fimetaria CBS 119925</name>
    <dbReference type="NCBI Taxonomy" id="1340428"/>
    <lineage>
        <taxon>Eukaryota</taxon>
        <taxon>Fungi</taxon>
        <taxon>Dikarya</taxon>
        <taxon>Ascomycota</taxon>
        <taxon>Pezizomycotina</taxon>
        <taxon>Dothideomycetes</taxon>
        <taxon>Pleosporomycetidae</taxon>
        <taxon>Pleosporales</taxon>
        <taxon>Sporormiaceae</taxon>
        <taxon>Sporormia</taxon>
    </lineage>
</organism>
<evidence type="ECO:0000256" key="3">
    <source>
        <dbReference type="ARBA" id="ARBA00023002"/>
    </source>
</evidence>
<dbReference type="Pfam" id="PF05368">
    <property type="entry name" value="NmrA"/>
    <property type="match status" value="1"/>
</dbReference>
<comment type="similarity">
    <text evidence="1">Belongs to the NmrA-type oxidoreductase family. Isoflavone reductase subfamily.</text>
</comment>
<dbReference type="PANTHER" id="PTHR47706:SF4">
    <property type="entry name" value="NMRA-LIKE DOMAIN-CONTAINING PROTEIN"/>
    <property type="match status" value="1"/>
</dbReference>
<dbReference type="EMBL" id="MU006617">
    <property type="protein sequence ID" value="KAF2742001.1"/>
    <property type="molecule type" value="Genomic_DNA"/>
</dbReference>
<evidence type="ECO:0000259" key="4">
    <source>
        <dbReference type="Pfam" id="PF05368"/>
    </source>
</evidence>
<feature type="domain" description="NmrA-like" evidence="4">
    <location>
        <begin position="3"/>
        <end position="311"/>
    </location>
</feature>
<dbReference type="AlphaFoldDB" id="A0A6A6UY34"/>
<proteinExistence type="inferred from homology"/>
<evidence type="ECO:0000313" key="6">
    <source>
        <dbReference type="Proteomes" id="UP000799440"/>
    </source>
</evidence>
<dbReference type="Gene3D" id="3.40.50.720">
    <property type="entry name" value="NAD(P)-binding Rossmann-like Domain"/>
    <property type="match status" value="1"/>
</dbReference>
<dbReference type="GO" id="GO:0016491">
    <property type="term" value="F:oxidoreductase activity"/>
    <property type="evidence" value="ECO:0007669"/>
    <property type="project" value="UniProtKB-KW"/>
</dbReference>